<organism evidence="9 10">
    <name type="scientific">Phytohabitans maris</name>
    <dbReference type="NCBI Taxonomy" id="3071409"/>
    <lineage>
        <taxon>Bacteria</taxon>
        <taxon>Bacillati</taxon>
        <taxon>Actinomycetota</taxon>
        <taxon>Actinomycetes</taxon>
        <taxon>Micromonosporales</taxon>
        <taxon>Micromonosporaceae</taxon>
    </lineage>
</organism>
<sequence>MGESAAARLLVAARAGDGDAFGRLVGPLRDELRAHCYRMLGSTHDAEDAVQETLDRAWRGLERFEDHGSIRPWLYKIATNRSLTIIERRGRRELPTDLSPAGAPLAEAAWLEPYPDQLMGWTERLSPEARAVARESVELAFVAALQHLSASQRAVLLLRDVLGYAAGEVADVLDTTAAAVNSALQRARKAVAELCPDPSQRQTLRTLGDAAQRELARRYMAAWEAGDVDAIVAMLAKDARYSMPPLTTWYAGRADIRGFLVDAVPRHRWRFLPARANGQLAFGTYLWSDQRGAYVPAGLDLLALRGRQVAEVVSFLDADFPAFGLPDRLTRDEFADRPGL</sequence>
<dbReference type="Pfam" id="PF04542">
    <property type="entry name" value="Sigma70_r2"/>
    <property type="match status" value="1"/>
</dbReference>
<evidence type="ECO:0000313" key="9">
    <source>
        <dbReference type="EMBL" id="MDQ7905034.1"/>
    </source>
</evidence>
<dbReference type="InterPro" id="IPR039425">
    <property type="entry name" value="RNA_pol_sigma-70-like"/>
</dbReference>
<keyword evidence="3" id="KW-0805">Transcription regulation</keyword>
<dbReference type="InterPro" id="IPR014305">
    <property type="entry name" value="RNA_pol_sigma-G_actinobac"/>
</dbReference>
<keyword evidence="4" id="KW-0731">Sigma factor</keyword>
<name>A0ABU0ZF45_9ACTN</name>
<feature type="domain" description="RNA polymerase sigma factor 70 region 4 type 2" evidence="7">
    <location>
        <begin position="140"/>
        <end position="190"/>
    </location>
</feature>
<feature type="domain" description="RNA polymerase sigma-70 region 2" evidence="6">
    <location>
        <begin position="25"/>
        <end position="91"/>
    </location>
</feature>
<evidence type="ECO:0000259" key="6">
    <source>
        <dbReference type="Pfam" id="PF04542"/>
    </source>
</evidence>
<dbReference type="Gene3D" id="3.10.450.50">
    <property type="match status" value="1"/>
</dbReference>
<dbReference type="PANTHER" id="PTHR43133:SF65">
    <property type="entry name" value="ECF RNA POLYMERASE SIGMA FACTOR SIGG"/>
    <property type="match status" value="1"/>
</dbReference>
<dbReference type="Gene3D" id="1.10.10.10">
    <property type="entry name" value="Winged helix-like DNA-binding domain superfamily/Winged helix DNA-binding domain"/>
    <property type="match status" value="1"/>
</dbReference>
<dbReference type="EMBL" id="JAVHUY010000008">
    <property type="protein sequence ID" value="MDQ7905034.1"/>
    <property type="molecule type" value="Genomic_DNA"/>
</dbReference>
<dbReference type="RefSeq" id="WP_308712299.1">
    <property type="nucleotide sequence ID" value="NZ_JAVHUY010000008.1"/>
</dbReference>
<dbReference type="InterPro" id="IPR032710">
    <property type="entry name" value="NTF2-like_dom_sf"/>
</dbReference>
<dbReference type="PANTHER" id="PTHR43133">
    <property type="entry name" value="RNA POLYMERASE ECF-TYPE SIGMA FACTO"/>
    <property type="match status" value="1"/>
</dbReference>
<evidence type="ECO:0000256" key="1">
    <source>
        <dbReference type="ARBA" id="ARBA00010641"/>
    </source>
</evidence>
<dbReference type="InterPro" id="IPR037401">
    <property type="entry name" value="SnoaL-like"/>
</dbReference>
<accession>A0ABU0ZF45</accession>
<dbReference type="NCBIfam" id="NF006089">
    <property type="entry name" value="PRK08241.1"/>
    <property type="match status" value="1"/>
</dbReference>
<dbReference type="InterPro" id="IPR036388">
    <property type="entry name" value="WH-like_DNA-bd_sf"/>
</dbReference>
<dbReference type="NCBIfam" id="TIGR02937">
    <property type="entry name" value="sigma70-ECF"/>
    <property type="match status" value="1"/>
</dbReference>
<dbReference type="InterPro" id="IPR013249">
    <property type="entry name" value="RNA_pol_sigma70_r4_t2"/>
</dbReference>
<feature type="domain" description="SnoaL-like" evidence="8">
    <location>
        <begin position="216"/>
        <end position="307"/>
    </location>
</feature>
<dbReference type="SUPFAM" id="SSF88659">
    <property type="entry name" value="Sigma3 and sigma4 domains of RNA polymerase sigma factors"/>
    <property type="match status" value="1"/>
</dbReference>
<evidence type="ECO:0000313" key="10">
    <source>
        <dbReference type="Proteomes" id="UP001230908"/>
    </source>
</evidence>
<proteinExistence type="inferred from homology"/>
<dbReference type="Gene3D" id="1.10.1740.10">
    <property type="match status" value="1"/>
</dbReference>
<evidence type="ECO:0000256" key="4">
    <source>
        <dbReference type="ARBA" id="ARBA00023082"/>
    </source>
</evidence>
<dbReference type="InterPro" id="IPR013325">
    <property type="entry name" value="RNA_pol_sigma_r2"/>
</dbReference>
<dbReference type="NCBIfam" id="TIGR02960">
    <property type="entry name" value="SigX5"/>
    <property type="match status" value="1"/>
</dbReference>
<comment type="subunit">
    <text evidence="2">Interacts transiently with the RNA polymerase catalytic core formed by RpoA, RpoB, RpoC and RpoZ (2 alpha, 1 beta, 1 beta' and 1 omega subunit) to form the RNA polymerase holoenzyme that can initiate transcription.</text>
</comment>
<evidence type="ECO:0000259" key="7">
    <source>
        <dbReference type="Pfam" id="PF08281"/>
    </source>
</evidence>
<dbReference type="InterPro" id="IPR007627">
    <property type="entry name" value="RNA_pol_sigma70_r2"/>
</dbReference>
<keyword evidence="10" id="KW-1185">Reference proteome</keyword>
<evidence type="ECO:0000256" key="3">
    <source>
        <dbReference type="ARBA" id="ARBA00023015"/>
    </source>
</evidence>
<dbReference type="Proteomes" id="UP001230908">
    <property type="component" value="Unassembled WGS sequence"/>
</dbReference>
<keyword evidence="5" id="KW-0804">Transcription</keyword>
<reference evidence="9 10" key="1">
    <citation type="submission" date="2023-08" db="EMBL/GenBank/DDBJ databases">
        <title>Phytohabitans sansha sp. nov., isolated from marine sediment.</title>
        <authorList>
            <person name="Zhao Y."/>
            <person name="Yi K."/>
        </authorList>
    </citation>
    <scope>NUCLEOTIDE SEQUENCE [LARGE SCALE GENOMIC DNA]</scope>
    <source>
        <strain evidence="9 10">ZYX-F-186</strain>
    </source>
</reference>
<protein>
    <submittedName>
        <fullName evidence="9">Sigma-70 family RNA polymerase sigma factor</fullName>
    </submittedName>
</protein>
<dbReference type="Pfam" id="PF12680">
    <property type="entry name" value="SnoaL_2"/>
    <property type="match status" value="1"/>
</dbReference>
<dbReference type="InterPro" id="IPR014284">
    <property type="entry name" value="RNA_pol_sigma-70_dom"/>
</dbReference>
<comment type="caution">
    <text evidence="9">The sequence shown here is derived from an EMBL/GenBank/DDBJ whole genome shotgun (WGS) entry which is preliminary data.</text>
</comment>
<dbReference type="SUPFAM" id="SSF88946">
    <property type="entry name" value="Sigma2 domain of RNA polymerase sigma factors"/>
    <property type="match status" value="1"/>
</dbReference>
<evidence type="ECO:0000256" key="2">
    <source>
        <dbReference type="ARBA" id="ARBA00011344"/>
    </source>
</evidence>
<evidence type="ECO:0000256" key="5">
    <source>
        <dbReference type="ARBA" id="ARBA00023163"/>
    </source>
</evidence>
<gene>
    <name evidence="9" type="ORF">RB614_10930</name>
</gene>
<comment type="similarity">
    <text evidence="1">Belongs to the sigma-70 factor family. ECF subfamily.</text>
</comment>
<dbReference type="InterPro" id="IPR013324">
    <property type="entry name" value="RNA_pol_sigma_r3/r4-like"/>
</dbReference>
<dbReference type="SUPFAM" id="SSF54427">
    <property type="entry name" value="NTF2-like"/>
    <property type="match status" value="1"/>
</dbReference>
<evidence type="ECO:0000259" key="8">
    <source>
        <dbReference type="Pfam" id="PF12680"/>
    </source>
</evidence>
<dbReference type="Pfam" id="PF08281">
    <property type="entry name" value="Sigma70_r4_2"/>
    <property type="match status" value="1"/>
</dbReference>